<evidence type="ECO:0000256" key="2">
    <source>
        <dbReference type="ARBA" id="ARBA00022723"/>
    </source>
</evidence>
<dbReference type="InterPro" id="IPR002591">
    <property type="entry name" value="Phosphodiest/P_Trfase"/>
</dbReference>
<evidence type="ECO:0000313" key="8">
    <source>
        <dbReference type="Proteomes" id="UP000317894"/>
    </source>
</evidence>
<feature type="signal peptide" evidence="6">
    <location>
        <begin position="1"/>
        <end position="20"/>
    </location>
</feature>
<dbReference type="RefSeq" id="WP_143554372.1">
    <property type="nucleotide sequence ID" value="NZ_VJWA01000001.1"/>
</dbReference>
<dbReference type="AlphaFoldDB" id="A0A552UF15"/>
<dbReference type="SUPFAM" id="SSF53649">
    <property type="entry name" value="Alkaline phosphatase-like"/>
    <property type="match status" value="1"/>
</dbReference>
<dbReference type="PIRSF" id="PIRSF031924">
    <property type="entry name" value="Pi-irrepressible_AP"/>
    <property type="match status" value="1"/>
</dbReference>
<keyword evidence="1 4" id="KW-0597">Phosphoprotein</keyword>
<keyword evidence="2" id="KW-0479">Metal-binding</keyword>
<gene>
    <name evidence="7" type="ORF">FMM06_01050</name>
</gene>
<feature type="chain" id="PRO_5021954590" evidence="6">
    <location>
        <begin position="21"/>
        <end position="548"/>
    </location>
</feature>
<keyword evidence="8" id="KW-1185">Reference proteome</keyword>
<keyword evidence="3 6" id="KW-0732">Signal</keyword>
<dbReference type="Proteomes" id="UP000317894">
    <property type="component" value="Unassembled WGS sequence"/>
</dbReference>
<feature type="binding site" evidence="5">
    <location>
        <position position="95"/>
    </location>
    <ligand>
        <name>substrate</name>
    </ligand>
</feature>
<dbReference type="EMBL" id="VJWA01000001">
    <property type="protein sequence ID" value="TRW16828.1"/>
    <property type="molecule type" value="Genomic_DNA"/>
</dbReference>
<protein>
    <submittedName>
        <fullName evidence="7">Alkaline phosphatase family protein</fullName>
    </submittedName>
</protein>
<dbReference type="InterPro" id="IPR017850">
    <property type="entry name" value="Alkaline_phosphatase_core_sf"/>
</dbReference>
<evidence type="ECO:0000256" key="4">
    <source>
        <dbReference type="PIRSR" id="PIRSR031924-50"/>
    </source>
</evidence>
<evidence type="ECO:0000313" key="7">
    <source>
        <dbReference type="EMBL" id="TRW16828.1"/>
    </source>
</evidence>
<dbReference type="CDD" id="cd16016">
    <property type="entry name" value="AP-SPAP"/>
    <property type="match status" value="1"/>
</dbReference>
<dbReference type="OrthoDB" id="9766127at2"/>
<evidence type="ECO:0000256" key="6">
    <source>
        <dbReference type="SAM" id="SignalP"/>
    </source>
</evidence>
<feature type="binding site" evidence="5">
    <location>
        <begin position="153"/>
        <end position="155"/>
    </location>
    <ligand>
        <name>substrate</name>
    </ligand>
</feature>
<accession>A0A552UF15</accession>
<evidence type="ECO:0000256" key="5">
    <source>
        <dbReference type="PIRSR" id="PIRSR031924-51"/>
    </source>
</evidence>
<evidence type="ECO:0000256" key="3">
    <source>
        <dbReference type="ARBA" id="ARBA00022729"/>
    </source>
</evidence>
<dbReference type="InterPro" id="IPR026263">
    <property type="entry name" value="Alkaline_phosphatase_prok"/>
</dbReference>
<dbReference type="PANTHER" id="PTHR10151:SF120">
    <property type="entry name" value="BIS(5'-ADENOSYL)-TRIPHOSPHATASE"/>
    <property type="match status" value="1"/>
</dbReference>
<sequence>MPIRILAGLAALVTAAAAHSAPPPQPKLIVAIAVDQFSSALFEQYRGRFTGGLKTLSSGVVNASGYQNHAATETCPGHSTILTGRNPAHTGIVANQWYDPDLGRQMYCVEDPAGPVPGRDTAPRGPANLKVPTLGEWMKAANPASRVFAVSGKDRAAIAMAGHNADGTFWWDEERGFNTYVPQGTTAAQRLAPVAGLNAALVKRWEIKAPVWTPSGQCRAGGTDTFGTMTITHTLPPAGNAGGWDEPANLKYFRASPGLDQVTLDAAQGLIDRFKLGRGAAPDLLAISLSASDYVGHRYGGGGPEMCDQLMHLDRMLGVFLAKLAASKVPVVVVLTADHGALDAVERVAKQGIPAQRLTADAFTEVGREVQAEFKLDYFPFAGDAQQITIAGFGERDAKLDARIAASAIERLRKRPEVAAVFSSAEVVAAEPKPGTPPDELTLVERMHESFYPARSGDIQVAYRPYLSGGAPAAPGDYVAGHGSPWNYDRRVPILFWWPGATGFEQPLAVATTDIAPTLAALVGVTPPAVDGRCLDLDGTSADSCAKR</sequence>
<dbReference type="Pfam" id="PF01663">
    <property type="entry name" value="Phosphodiest"/>
    <property type="match status" value="1"/>
</dbReference>
<reference evidence="7 8" key="1">
    <citation type="submission" date="2019-07" db="EMBL/GenBank/DDBJ databases">
        <title>Novel species isolated from glacier.</title>
        <authorList>
            <person name="Liu Q."/>
            <person name="Xin Y.-H."/>
        </authorList>
    </citation>
    <scope>NUCLEOTIDE SEQUENCE [LARGE SCALE GENOMIC DNA]</scope>
    <source>
        <strain evidence="7 8">LB1R16</strain>
    </source>
</reference>
<dbReference type="GO" id="GO:0046872">
    <property type="term" value="F:metal ion binding"/>
    <property type="evidence" value="ECO:0007669"/>
    <property type="project" value="UniProtKB-KW"/>
</dbReference>
<organism evidence="7 8">
    <name type="scientific">Glacieibacterium frigidum</name>
    <dbReference type="NCBI Taxonomy" id="2593303"/>
    <lineage>
        <taxon>Bacteria</taxon>
        <taxon>Pseudomonadati</taxon>
        <taxon>Pseudomonadota</taxon>
        <taxon>Alphaproteobacteria</taxon>
        <taxon>Sphingomonadales</taxon>
        <taxon>Sphingosinicellaceae</taxon>
        <taxon>Glacieibacterium</taxon>
    </lineage>
</organism>
<evidence type="ECO:0000256" key="1">
    <source>
        <dbReference type="ARBA" id="ARBA00022553"/>
    </source>
</evidence>
<dbReference type="PANTHER" id="PTHR10151">
    <property type="entry name" value="ECTONUCLEOTIDE PYROPHOSPHATASE/PHOSPHODIESTERASE"/>
    <property type="match status" value="1"/>
</dbReference>
<dbReference type="Gene3D" id="3.40.720.10">
    <property type="entry name" value="Alkaline Phosphatase, subunit A"/>
    <property type="match status" value="1"/>
</dbReference>
<proteinExistence type="predicted"/>
<comment type="caution">
    <text evidence="7">The sequence shown here is derived from an EMBL/GenBank/DDBJ whole genome shotgun (WGS) entry which is preliminary data.</text>
</comment>
<dbReference type="GO" id="GO:0004035">
    <property type="term" value="F:alkaline phosphatase activity"/>
    <property type="evidence" value="ECO:0007669"/>
    <property type="project" value="InterPro"/>
</dbReference>
<dbReference type="Gene3D" id="3.30.1360.150">
    <property type="match status" value="1"/>
</dbReference>
<feature type="active site" description="Phosphothreonine intermediate" evidence="4">
    <location>
        <position position="74"/>
    </location>
</feature>
<name>A0A552UF15_9SPHN</name>